<dbReference type="Gene3D" id="3.20.20.10">
    <property type="entry name" value="Alanine racemase"/>
    <property type="match status" value="1"/>
</dbReference>
<comment type="caution">
    <text evidence="4">The sequence shown here is derived from an EMBL/GenBank/DDBJ whole genome shotgun (WGS) entry which is preliminary data.</text>
</comment>
<dbReference type="PANTHER" id="PTHR28004:SF2">
    <property type="entry name" value="D-SERINE DEHYDRATASE"/>
    <property type="match status" value="1"/>
</dbReference>
<dbReference type="InterPro" id="IPR042208">
    <property type="entry name" value="D-ser_dehydrat-like_sf"/>
</dbReference>
<dbReference type="AlphaFoldDB" id="A0ABD3LZS2"/>
<dbReference type="GO" id="GO:0016829">
    <property type="term" value="F:lyase activity"/>
    <property type="evidence" value="ECO:0007669"/>
    <property type="project" value="UniProtKB-KW"/>
</dbReference>
<reference evidence="4 5" key="1">
    <citation type="submission" date="2024-10" db="EMBL/GenBank/DDBJ databases">
        <title>Updated reference genomes for cyclostephanoid diatoms.</title>
        <authorList>
            <person name="Roberts W.R."/>
            <person name="Alverson A.J."/>
        </authorList>
    </citation>
    <scope>NUCLEOTIDE SEQUENCE [LARGE SCALE GENOMIC DNA]</scope>
    <source>
        <strain evidence="4 5">AJA232-27</strain>
    </source>
</reference>
<dbReference type="InterPro" id="IPR029066">
    <property type="entry name" value="PLP-binding_barrel"/>
</dbReference>
<keyword evidence="2" id="KW-0456">Lyase</keyword>
<dbReference type="Pfam" id="PF01168">
    <property type="entry name" value="Ala_racemase_N"/>
    <property type="match status" value="1"/>
</dbReference>
<dbReference type="InterPro" id="IPR051466">
    <property type="entry name" value="D-amino_acid_metab_enzyme"/>
</dbReference>
<dbReference type="Proteomes" id="UP001530293">
    <property type="component" value="Unassembled WGS sequence"/>
</dbReference>
<protein>
    <recommendedName>
        <fullName evidence="3">D-serine dehydratase-like domain-containing protein</fullName>
    </recommendedName>
</protein>
<dbReference type="SMART" id="SM01119">
    <property type="entry name" value="D-ser_dehydrat"/>
    <property type="match status" value="1"/>
</dbReference>
<dbReference type="PANTHER" id="PTHR28004">
    <property type="entry name" value="ZGC:162816-RELATED"/>
    <property type="match status" value="1"/>
</dbReference>
<dbReference type="InterPro" id="IPR001608">
    <property type="entry name" value="Ala_racemase_N"/>
</dbReference>
<evidence type="ECO:0000259" key="3">
    <source>
        <dbReference type="SMART" id="SM01119"/>
    </source>
</evidence>
<name>A0ABD3LZS2_9STRA</name>
<dbReference type="EMBL" id="JALLBG020000268">
    <property type="protein sequence ID" value="KAL3757280.1"/>
    <property type="molecule type" value="Genomic_DNA"/>
</dbReference>
<accession>A0ABD3LZS2</accession>
<evidence type="ECO:0000256" key="2">
    <source>
        <dbReference type="ARBA" id="ARBA00023239"/>
    </source>
</evidence>
<dbReference type="Gene3D" id="2.40.37.20">
    <property type="entry name" value="D-serine dehydratase-like domain"/>
    <property type="match status" value="1"/>
</dbReference>
<feature type="domain" description="D-serine dehydratase-like" evidence="3">
    <location>
        <begin position="258"/>
        <end position="359"/>
    </location>
</feature>
<gene>
    <name evidence="4" type="ORF">ACHAWU_008441</name>
</gene>
<dbReference type="SUPFAM" id="SSF51419">
    <property type="entry name" value="PLP-binding barrel"/>
    <property type="match status" value="1"/>
</dbReference>
<proteinExistence type="inferred from homology"/>
<comment type="similarity">
    <text evidence="1">Belongs to the DSD1 family.</text>
</comment>
<dbReference type="Pfam" id="PF14031">
    <property type="entry name" value="D-ser_dehydrat"/>
    <property type="match status" value="1"/>
</dbReference>
<evidence type="ECO:0000313" key="4">
    <source>
        <dbReference type="EMBL" id="KAL3757280.1"/>
    </source>
</evidence>
<sequence>MESADYGQGCLLQAGIDADEDSDDEDELAEVIGFVASTTPELEMLVELAWEHECRPFTDILYGIPICYTKLPTIYRLKEKLLASDGGGELHVLVDNEAQVNFMEDFIRSFGFTLAKSSKWTVFLKIDMGYHRAGVTCDKEGVLLAARIIKSSYLTLQGLYSHCGHSYNSSDDAELKKIARDDQSAIKKFIRGLTVHLTLQKSTFDTSLLDISVRSTPTMFSHDKMNVSNKTDLHPGNYVFYYRQQLHTGVCKDEESIAGFVLARVIGQYKDAERNAIMVDAGATALTKEGTPQGGVCSVYGSPDLECYRMSQESTMIRLKDGGNTPFPFEGYPLGTPVLLIPNHSCLAAACFDVYHVVDDDDIGEDSQVIDLWKPAKGWHETF</sequence>
<evidence type="ECO:0000313" key="5">
    <source>
        <dbReference type="Proteomes" id="UP001530293"/>
    </source>
</evidence>
<dbReference type="InterPro" id="IPR026956">
    <property type="entry name" value="D-ser_dehydrat-like_dom"/>
</dbReference>
<evidence type="ECO:0000256" key="1">
    <source>
        <dbReference type="ARBA" id="ARBA00005323"/>
    </source>
</evidence>
<keyword evidence="5" id="KW-1185">Reference proteome</keyword>
<organism evidence="4 5">
    <name type="scientific">Discostella pseudostelligera</name>
    <dbReference type="NCBI Taxonomy" id="259834"/>
    <lineage>
        <taxon>Eukaryota</taxon>
        <taxon>Sar</taxon>
        <taxon>Stramenopiles</taxon>
        <taxon>Ochrophyta</taxon>
        <taxon>Bacillariophyta</taxon>
        <taxon>Coscinodiscophyceae</taxon>
        <taxon>Thalassiosirophycidae</taxon>
        <taxon>Stephanodiscales</taxon>
        <taxon>Stephanodiscaceae</taxon>
        <taxon>Discostella</taxon>
    </lineage>
</organism>